<name>A0ACB8UAW4_9APHY</name>
<sequence>ISKPKFHFLVHLPAYIRRFGPAILFSTERYESFNHIFRLSSIYSNHQAPSRDTCISFARQDTVRHVALGGY</sequence>
<reference evidence="1" key="1">
    <citation type="journal article" date="2021" name="Environ. Microbiol.">
        <title>Gene family expansions and transcriptome signatures uncover fungal adaptations to wood decay.</title>
        <authorList>
            <person name="Hage H."/>
            <person name="Miyauchi S."/>
            <person name="Viragh M."/>
            <person name="Drula E."/>
            <person name="Min B."/>
            <person name="Chaduli D."/>
            <person name="Navarro D."/>
            <person name="Favel A."/>
            <person name="Norest M."/>
            <person name="Lesage-Meessen L."/>
            <person name="Balint B."/>
            <person name="Merenyi Z."/>
            <person name="de Eugenio L."/>
            <person name="Morin E."/>
            <person name="Martinez A.T."/>
            <person name="Baldrian P."/>
            <person name="Stursova M."/>
            <person name="Martinez M.J."/>
            <person name="Novotny C."/>
            <person name="Magnuson J.K."/>
            <person name="Spatafora J.W."/>
            <person name="Maurice S."/>
            <person name="Pangilinan J."/>
            <person name="Andreopoulos W."/>
            <person name="LaButti K."/>
            <person name="Hundley H."/>
            <person name="Na H."/>
            <person name="Kuo A."/>
            <person name="Barry K."/>
            <person name="Lipzen A."/>
            <person name="Henrissat B."/>
            <person name="Riley R."/>
            <person name="Ahrendt S."/>
            <person name="Nagy L.G."/>
            <person name="Grigoriev I.V."/>
            <person name="Martin F."/>
            <person name="Rosso M.N."/>
        </authorList>
    </citation>
    <scope>NUCLEOTIDE SEQUENCE</scope>
    <source>
        <strain evidence="1">CBS 384.51</strain>
    </source>
</reference>
<dbReference type="EMBL" id="MU274905">
    <property type="protein sequence ID" value="KAI0091386.1"/>
    <property type="molecule type" value="Genomic_DNA"/>
</dbReference>
<comment type="caution">
    <text evidence="1">The sequence shown here is derived from an EMBL/GenBank/DDBJ whole genome shotgun (WGS) entry which is preliminary data.</text>
</comment>
<organism evidence="1 2">
    <name type="scientific">Irpex rosettiformis</name>
    <dbReference type="NCBI Taxonomy" id="378272"/>
    <lineage>
        <taxon>Eukaryota</taxon>
        <taxon>Fungi</taxon>
        <taxon>Dikarya</taxon>
        <taxon>Basidiomycota</taxon>
        <taxon>Agaricomycotina</taxon>
        <taxon>Agaricomycetes</taxon>
        <taxon>Polyporales</taxon>
        <taxon>Irpicaceae</taxon>
        <taxon>Irpex</taxon>
    </lineage>
</organism>
<evidence type="ECO:0000313" key="2">
    <source>
        <dbReference type="Proteomes" id="UP001055072"/>
    </source>
</evidence>
<protein>
    <submittedName>
        <fullName evidence="1">Uncharacterized protein</fullName>
    </submittedName>
</protein>
<dbReference type="Proteomes" id="UP001055072">
    <property type="component" value="Unassembled WGS sequence"/>
</dbReference>
<proteinExistence type="predicted"/>
<gene>
    <name evidence="1" type="ORF">BDY19DRAFT_885469</name>
</gene>
<accession>A0ACB8UAW4</accession>
<keyword evidence="2" id="KW-1185">Reference proteome</keyword>
<feature type="non-terminal residue" evidence="1">
    <location>
        <position position="1"/>
    </location>
</feature>
<evidence type="ECO:0000313" key="1">
    <source>
        <dbReference type="EMBL" id="KAI0091386.1"/>
    </source>
</evidence>